<evidence type="ECO:0000256" key="13">
    <source>
        <dbReference type="RuleBase" id="RU362069"/>
    </source>
</evidence>
<evidence type="ECO:0000256" key="1">
    <source>
        <dbReference type="ARBA" id="ARBA00003663"/>
    </source>
</evidence>
<keyword evidence="5 13" id="KW-1003">Cell membrane</keyword>
<comment type="function">
    <text evidence="1 13">Plays a role in the flagellum-specific transport system.</text>
</comment>
<accession>A0ABQ0AA85</accession>
<evidence type="ECO:0000256" key="14">
    <source>
        <dbReference type="SAM" id="MobiDB-lite"/>
    </source>
</evidence>
<comment type="similarity">
    <text evidence="2 13">Belongs to the FliP/MopC/SpaP family.</text>
</comment>
<evidence type="ECO:0000256" key="9">
    <source>
        <dbReference type="ARBA" id="ARBA00022989"/>
    </source>
</evidence>
<protein>
    <recommendedName>
        <fullName evidence="3 13">Flagellar biosynthetic protein FliP</fullName>
    </recommendedName>
</protein>
<evidence type="ECO:0000256" key="10">
    <source>
        <dbReference type="ARBA" id="ARBA00023136"/>
    </source>
</evidence>
<comment type="subcellular location">
    <subcellularLocation>
        <location evidence="13">Cell membrane</location>
        <topology evidence="13">Multi-pass membrane protein</topology>
    </subcellularLocation>
    <subcellularLocation>
        <location evidence="13">Bacterial flagellum basal body</location>
    </subcellularLocation>
</comment>
<keyword evidence="7 13" id="KW-1005">Bacterial flagellum biogenesis</keyword>
<evidence type="ECO:0000313" key="16">
    <source>
        <dbReference type="Proteomes" id="UP001465153"/>
    </source>
</evidence>
<dbReference type="RefSeq" id="WP_353303300.1">
    <property type="nucleotide sequence ID" value="NZ_BAABWN010000007.1"/>
</dbReference>
<keyword evidence="4 13" id="KW-0813">Transport</keyword>
<dbReference type="EMBL" id="BAABWN010000007">
    <property type="protein sequence ID" value="GAA6168577.1"/>
    <property type="molecule type" value="Genomic_DNA"/>
</dbReference>
<evidence type="ECO:0000256" key="11">
    <source>
        <dbReference type="ARBA" id="ARBA00023143"/>
    </source>
</evidence>
<keyword evidence="9 13" id="KW-1133">Transmembrane helix</keyword>
<dbReference type="NCBIfam" id="TIGR01103">
    <property type="entry name" value="fliP"/>
    <property type="match status" value="1"/>
</dbReference>
<feature type="transmembrane region" description="Helical" evidence="13">
    <location>
        <begin position="237"/>
        <end position="262"/>
    </location>
</feature>
<dbReference type="PRINTS" id="PR00951">
    <property type="entry name" value="FLGBIOSNFLIP"/>
</dbReference>
<gene>
    <name evidence="13" type="primary">fliP</name>
    <name evidence="15" type="ORF">NBRC116591_23880</name>
</gene>
<reference evidence="15 16" key="1">
    <citation type="submission" date="2024-04" db="EMBL/GenBank/DDBJ databases">
        <title>Draft genome sequence of Sessilibacter corallicola NBRC 116591.</title>
        <authorList>
            <person name="Miyakawa T."/>
            <person name="Kusuya Y."/>
            <person name="Miura T."/>
        </authorList>
    </citation>
    <scope>NUCLEOTIDE SEQUENCE [LARGE SCALE GENOMIC DNA]</scope>
    <source>
        <strain evidence="15 16">KU-00831-HH</strain>
    </source>
</reference>
<keyword evidence="12 13" id="KW-1006">Bacterial flagellum protein export</keyword>
<feature type="transmembrane region" description="Helical" evidence="13">
    <location>
        <begin position="274"/>
        <end position="295"/>
    </location>
</feature>
<feature type="region of interest" description="Disordered" evidence="14">
    <location>
        <begin position="35"/>
        <end position="63"/>
    </location>
</feature>
<keyword evidence="10 13" id="KW-0472">Membrane</keyword>
<dbReference type="NCBIfam" id="NF009438">
    <property type="entry name" value="PRK12797.1"/>
    <property type="match status" value="1"/>
</dbReference>
<keyword evidence="8 13" id="KW-0653">Protein transport</keyword>
<name>A0ABQ0AA85_9GAMM</name>
<evidence type="ECO:0000256" key="6">
    <source>
        <dbReference type="ARBA" id="ARBA00022692"/>
    </source>
</evidence>
<dbReference type="PROSITE" id="PS01061">
    <property type="entry name" value="FLIP_2"/>
    <property type="match status" value="1"/>
</dbReference>
<dbReference type="InterPro" id="IPR005837">
    <property type="entry name" value="FliP"/>
</dbReference>
<evidence type="ECO:0000256" key="12">
    <source>
        <dbReference type="ARBA" id="ARBA00023225"/>
    </source>
</evidence>
<comment type="caution">
    <text evidence="15">The sequence shown here is derived from an EMBL/GenBank/DDBJ whole genome shotgun (WGS) entry which is preliminary data.</text>
</comment>
<keyword evidence="16" id="KW-1185">Reference proteome</keyword>
<evidence type="ECO:0000256" key="3">
    <source>
        <dbReference type="ARBA" id="ARBA00021714"/>
    </source>
</evidence>
<evidence type="ECO:0000256" key="5">
    <source>
        <dbReference type="ARBA" id="ARBA00022475"/>
    </source>
</evidence>
<dbReference type="PRINTS" id="PR01302">
    <property type="entry name" value="TYPE3IMPPROT"/>
</dbReference>
<evidence type="ECO:0000256" key="4">
    <source>
        <dbReference type="ARBA" id="ARBA00022448"/>
    </source>
</evidence>
<dbReference type="PANTHER" id="PTHR30587:SF0">
    <property type="entry name" value="FLAGELLAR BIOSYNTHETIC PROTEIN FLIP"/>
    <property type="match status" value="1"/>
</dbReference>
<evidence type="ECO:0000256" key="8">
    <source>
        <dbReference type="ARBA" id="ARBA00022927"/>
    </source>
</evidence>
<feature type="transmembrane region" description="Helical" evidence="13">
    <location>
        <begin position="141"/>
        <end position="160"/>
    </location>
</feature>
<feature type="compositionally biased region" description="Low complexity" evidence="14">
    <location>
        <begin position="35"/>
        <end position="60"/>
    </location>
</feature>
<proteinExistence type="inferred from homology"/>
<organism evidence="15 16">
    <name type="scientific">Sessilibacter corallicola</name>
    <dbReference type="NCBI Taxonomy" id="2904075"/>
    <lineage>
        <taxon>Bacteria</taxon>
        <taxon>Pseudomonadati</taxon>
        <taxon>Pseudomonadota</taxon>
        <taxon>Gammaproteobacteria</taxon>
        <taxon>Cellvibrionales</taxon>
        <taxon>Cellvibrionaceae</taxon>
        <taxon>Sessilibacter</taxon>
    </lineage>
</organism>
<evidence type="ECO:0000256" key="7">
    <source>
        <dbReference type="ARBA" id="ARBA00022795"/>
    </source>
</evidence>
<dbReference type="PROSITE" id="PS01060">
    <property type="entry name" value="FLIP_1"/>
    <property type="match status" value="1"/>
</dbReference>
<dbReference type="Pfam" id="PF00813">
    <property type="entry name" value="FliP"/>
    <property type="match status" value="1"/>
</dbReference>
<evidence type="ECO:0000313" key="15">
    <source>
        <dbReference type="EMBL" id="GAA6168577.1"/>
    </source>
</evidence>
<dbReference type="Proteomes" id="UP001465153">
    <property type="component" value="Unassembled WGS sequence"/>
</dbReference>
<sequence>MSAKRPLIHLVWQWLLPLVLLMPVDIYAQTVTDSSNVTTSNSSNSVNSSSTANGSNNQEASNEENNKDLIPLEGIPGLPALTVTTNPDGSQEYTVTLQILAIMTALTFIPAILMMMTSFTRIIIVFAILRQALGLQQSPSNQILIGLSLFLTLFIMSPVFEMINQNAIQPYINESIDSRQAVKNIAEPMHHFMMSQTRESDIKLFLDIGGYENIASPNDVPFVALVPAFVTSELKTAFQIGFIIFIPFLVIDIVVASVLMAMGMMMLSPLIISLPFKIMLFVLVDGWALIIGSIASSFGV</sequence>
<keyword evidence="6 13" id="KW-0812">Transmembrane</keyword>
<keyword evidence="11" id="KW-0975">Bacterial flagellum</keyword>
<dbReference type="PANTHER" id="PTHR30587">
    <property type="entry name" value="FLAGELLAR BIOSYNTHETIC PROTEIN FLIP"/>
    <property type="match status" value="1"/>
</dbReference>
<dbReference type="InterPro" id="IPR005838">
    <property type="entry name" value="T3SS_IM_P"/>
</dbReference>
<feature type="transmembrane region" description="Helical" evidence="13">
    <location>
        <begin position="99"/>
        <end position="129"/>
    </location>
</feature>
<evidence type="ECO:0000256" key="2">
    <source>
        <dbReference type="ARBA" id="ARBA00006257"/>
    </source>
</evidence>